<dbReference type="AlphaFoldDB" id="A0A392NEC6"/>
<dbReference type="Proteomes" id="UP000265520">
    <property type="component" value="Unassembled WGS sequence"/>
</dbReference>
<sequence length="40" mass="4692">MEDIFDEIYGCEFPRKKQLSEAAEFDDIGRRQRSLDGKVV</sequence>
<protein>
    <submittedName>
        <fullName evidence="1">Uncharacterized protein</fullName>
    </submittedName>
</protein>
<proteinExistence type="predicted"/>
<gene>
    <name evidence="1" type="ORF">A2U01_0017905</name>
</gene>
<evidence type="ECO:0000313" key="1">
    <source>
        <dbReference type="EMBL" id="MCH96914.1"/>
    </source>
</evidence>
<accession>A0A392NEC6</accession>
<reference evidence="1 2" key="1">
    <citation type="journal article" date="2018" name="Front. Plant Sci.">
        <title>Red Clover (Trifolium pratense) and Zigzag Clover (T. medium) - A Picture of Genomic Similarities and Differences.</title>
        <authorList>
            <person name="Dluhosova J."/>
            <person name="Istvanek J."/>
            <person name="Nedelnik J."/>
            <person name="Repkova J."/>
        </authorList>
    </citation>
    <scope>NUCLEOTIDE SEQUENCE [LARGE SCALE GENOMIC DNA]</scope>
    <source>
        <strain evidence="2">cv. 10/8</strain>
        <tissue evidence="1">Leaf</tissue>
    </source>
</reference>
<feature type="non-terminal residue" evidence="1">
    <location>
        <position position="40"/>
    </location>
</feature>
<keyword evidence="2" id="KW-1185">Reference proteome</keyword>
<comment type="caution">
    <text evidence="1">The sequence shown here is derived from an EMBL/GenBank/DDBJ whole genome shotgun (WGS) entry which is preliminary data.</text>
</comment>
<dbReference type="EMBL" id="LXQA010033639">
    <property type="protein sequence ID" value="MCH96914.1"/>
    <property type="molecule type" value="Genomic_DNA"/>
</dbReference>
<evidence type="ECO:0000313" key="2">
    <source>
        <dbReference type="Proteomes" id="UP000265520"/>
    </source>
</evidence>
<name>A0A392NEC6_9FABA</name>
<organism evidence="1 2">
    <name type="scientific">Trifolium medium</name>
    <dbReference type="NCBI Taxonomy" id="97028"/>
    <lineage>
        <taxon>Eukaryota</taxon>
        <taxon>Viridiplantae</taxon>
        <taxon>Streptophyta</taxon>
        <taxon>Embryophyta</taxon>
        <taxon>Tracheophyta</taxon>
        <taxon>Spermatophyta</taxon>
        <taxon>Magnoliopsida</taxon>
        <taxon>eudicotyledons</taxon>
        <taxon>Gunneridae</taxon>
        <taxon>Pentapetalae</taxon>
        <taxon>rosids</taxon>
        <taxon>fabids</taxon>
        <taxon>Fabales</taxon>
        <taxon>Fabaceae</taxon>
        <taxon>Papilionoideae</taxon>
        <taxon>50 kb inversion clade</taxon>
        <taxon>NPAAA clade</taxon>
        <taxon>Hologalegina</taxon>
        <taxon>IRL clade</taxon>
        <taxon>Trifolieae</taxon>
        <taxon>Trifolium</taxon>
    </lineage>
</organism>